<evidence type="ECO:0000256" key="1">
    <source>
        <dbReference type="ARBA" id="ARBA00009356"/>
    </source>
</evidence>
<evidence type="ECO:0000256" key="3">
    <source>
        <dbReference type="ARBA" id="ARBA00022884"/>
    </source>
</evidence>
<dbReference type="InterPro" id="IPR002358">
    <property type="entry name" value="Ribosomal_uL6_CS"/>
</dbReference>
<feature type="domain" description="Large ribosomal subunit protein uL6 alpha-beta" evidence="9">
    <location>
        <begin position="125"/>
        <end position="199"/>
    </location>
</feature>
<comment type="similarity">
    <text evidence="1 8">Belongs to the universal ribosomal protein uL6 family.</text>
</comment>
<dbReference type="PANTHER" id="PTHR11655">
    <property type="entry name" value="60S/50S RIBOSOMAL PROTEIN L6/L9"/>
    <property type="match status" value="1"/>
</dbReference>
<evidence type="ECO:0000256" key="6">
    <source>
        <dbReference type="ARBA" id="ARBA00037226"/>
    </source>
</evidence>
<keyword evidence="11" id="KW-1185">Reference proteome</keyword>
<keyword evidence="5 8" id="KW-0687">Ribonucleoprotein</keyword>
<dbReference type="KEGG" id="kaf:KAFR_0E02070"/>
<dbReference type="InterPro" id="IPR020040">
    <property type="entry name" value="Ribosomal_uL6_a/b-dom"/>
</dbReference>
<keyword evidence="4 8" id="KW-0689">Ribosomal protein</keyword>
<evidence type="ECO:0000256" key="8">
    <source>
        <dbReference type="RuleBase" id="RU003869"/>
    </source>
</evidence>
<dbReference type="Pfam" id="PF00347">
    <property type="entry name" value="Ribosomal_L6"/>
    <property type="match status" value="2"/>
</dbReference>
<evidence type="ECO:0000256" key="2">
    <source>
        <dbReference type="ARBA" id="ARBA00022730"/>
    </source>
</evidence>
<dbReference type="InterPro" id="IPR000702">
    <property type="entry name" value="Ribosomal_uL6-like"/>
</dbReference>
<dbReference type="AlphaFoldDB" id="H2AVG0"/>
<evidence type="ECO:0000259" key="9">
    <source>
        <dbReference type="Pfam" id="PF00347"/>
    </source>
</evidence>
<comment type="function">
    <text evidence="6">Component of the mitochondrial ribosome (mitoribosome), a dedicated translation machinery responsible for the synthesis of mitochondrial genome-encoded proteins, including at least some of the essential transmembrane subunits of the mitochondrial respiratory chain. The mitoribosomes are attached to the mitochondrial inner membrane and translation products are cotranslationally integrated into the membrane.</text>
</comment>
<feature type="domain" description="Large ribosomal subunit protein uL6 alpha-beta" evidence="9">
    <location>
        <begin position="53"/>
        <end position="117"/>
    </location>
</feature>
<dbReference type="PIRSF" id="PIRSF002162">
    <property type="entry name" value="Ribosomal_L6"/>
    <property type="match status" value="1"/>
</dbReference>
<dbReference type="FunFam" id="3.90.930.12:FF:000006">
    <property type="entry name" value="50S ribosomal protein L6"/>
    <property type="match status" value="1"/>
</dbReference>
<dbReference type="STRING" id="1071382.H2AVG0"/>
<dbReference type="Proteomes" id="UP000005220">
    <property type="component" value="Chromosome 5"/>
</dbReference>
<dbReference type="InterPro" id="IPR019906">
    <property type="entry name" value="Ribosomal_uL6_bac-type"/>
</dbReference>
<evidence type="ECO:0000313" key="11">
    <source>
        <dbReference type="Proteomes" id="UP000005220"/>
    </source>
</evidence>
<evidence type="ECO:0000256" key="7">
    <source>
        <dbReference type="ARBA" id="ARBA00069416"/>
    </source>
</evidence>
<proteinExistence type="inferred from homology"/>
<dbReference type="PANTHER" id="PTHR11655:SF14">
    <property type="entry name" value="LARGE RIBOSOMAL SUBUNIT PROTEIN UL6M"/>
    <property type="match status" value="1"/>
</dbReference>
<reference evidence="10 11" key="1">
    <citation type="journal article" date="2011" name="Proc. Natl. Acad. Sci. U.S.A.">
        <title>Evolutionary erosion of yeast sex chromosomes by mating-type switching accidents.</title>
        <authorList>
            <person name="Gordon J.L."/>
            <person name="Armisen D."/>
            <person name="Proux-Wera E."/>
            <person name="Oheigeartaigh S.S."/>
            <person name="Byrne K.P."/>
            <person name="Wolfe K.H."/>
        </authorList>
    </citation>
    <scope>NUCLEOTIDE SEQUENCE [LARGE SCALE GENOMIC DNA]</scope>
    <source>
        <strain evidence="11">ATCC 22294 / BCRC 22015 / CBS 2517 / CECT 1963 / NBRC 1671 / NRRL Y-8276</strain>
    </source>
</reference>
<sequence>MSLIKRRLFTSTAYVSSHVGSAAIFLTPETNVRIDSLIPPMIIQKSRKYLKMSQAVSITGPKGEIKMPVPDFVHVDVNTAGQKLNITVDDASNKLQKSMWGTIRSHINNHVIGVNEGHLAFLKFVGTGYRAQLDKDGKYVAIKVGASIPQGLDVPNGIKVTLPVPTSLIIEGCDKQQVMLFAASIRRFHPPEPYKGKGIYVNEETIKLKNKKIK</sequence>
<evidence type="ECO:0000256" key="5">
    <source>
        <dbReference type="ARBA" id="ARBA00023274"/>
    </source>
</evidence>
<dbReference type="GO" id="GO:0003735">
    <property type="term" value="F:structural constituent of ribosome"/>
    <property type="evidence" value="ECO:0007669"/>
    <property type="project" value="EnsemblFungi"/>
</dbReference>
<dbReference type="OrthoDB" id="540873at2759"/>
<dbReference type="EMBL" id="HE650825">
    <property type="protein sequence ID" value="CCF58360.1"/>
    <property type="molecule type" value="Genomic_DNA"/>
</dbReference>
<keyword evidence="3" id="KW-0694">RNA-binding</keyword>
<dbReference type="PROSITE" id="PS00525">
    <property type="entry name" value="RIBOSOMAL_L6_1"/>
    <property type="match status" value="1"/>
</dbReference>
<dbReference type="GeneID" id="13883018"/>
<dbReference type="Gene3D" id="3.90.930.12">
    <property type="entry name" value="Ribosomal protein L6, alpha-beta domain"/>
    <property type="match status" value="2"/>
</dbReference>
<dbReference type="GO" id="GO:0019843">
    <property type="term" value="F:rRNA binding"/>
    <property type="evidence" value="ECO:0007669"/>
    <property type="project" value="UniProtKB-KW"/>
</dbReference>
<dbReference type="GO" id="GO:0005762">
    <property type="term" value="C:mitochondrial large ribosomal subunit"/>
    <property type="evidence" value="ECO:0007669"/>
    <property type="project" value="EnsemblFungi"/>
</dbReference>
<evidence type="ECO:0000256" key="4">
    <source>
        <dbReference type="ARBA" id="ARBA00022980"/>
    </source>
</evidence>
<dbReference type="FunCoup" id="H2AVG0">
    <property type="interactions" value="800"/>
</dbReference>
<protein>
    <recommendedName>
        <fullName evidence="7">Large ribosomal subunit protein uL6m</fullName>
    </recommendedName>
</protein>
<dbReference type="InParanoid" id="H2AVG0"/>
<dbReference type="HOGENOM" id="CLU_065464_1_0_1"/>
<gene>
    <name evidence="10" type="primary">KAFR0E02070</name>
    <name evidence="10" type="ORF">KAFR_0E02070</name>
</gene>
<keyword evidence="2" id="KW-0699">rRNA-binding</keyword>
<dbReference type="SUPFAM" id="SSF56053">
    <property type="entry name" value="Ribosomal protein L6"/>
    <property type="match status" value="2"/>
</dbReference>
<dbReference type="PRINTS" id="PR00059">
    <property type="entry name" value="RIBOSOMALL6"/>
</dbReference>
<dbReference type="GO" id="GO:0006412">
    <property type="term" value="P:translation"/>
    <property type="evidence" value="ECO:0007669"/>
    <property type="project" value="InterPro"/>
</dbReference>
<organism evidence="10 11">
    <name type="scientific">Kazachstania africana (strain ATCC 22294 / BCRC 22015 / CBS 2517 / CECT 1963 / NBRC 1671 / NRRL Y-8276)</name>
    <name type="common">Yeast</name>
    <name type="synonym">Kluyveromyces africanus</name>
    <dbReference type="NCBI Taxonomy" id="1071382"/>
    <lineage>
        <taxon>Eukaryota</taxon>
        <taxon>Fungi</taxon>
        <taxon>Dikarya</taxon>
        <taxon>Ascomycota</taxon>
        <taxon>Saccharomycotina</taxon>
        <taxon>Saccharomycetes</taxon>
        <taxon>Saccharomycetales</taxon>
        <taxon>Saccharomycetaceae</taxon>
        <taxon>Kazachstania</taxon>
    </lineage>
</organism>
<dbReference type="RefSeq" id="XP_003957495.1">
    <property type="nucleotide sequence ID" value="XM_003957446.1"/>
</dbReference>
<dbReference type="InterPro" id="IPR036789">
    <property type="entry name" value="Ribosomal_uL6-like_a/b-dom_sf"/>
</dbReference>
<accession>H2AVG0</accession>
<dbReference type="eggNOG" id="KOG3254">
    <property type="taxonomic scope" value="Eukaryota"/>
</dbReference>
<evidence type="ECO:0000313" key="10">
    <source>
        <dbReference type="EMBL" id="CCF58360.1"/>
    </source>
</evidence>
<name>H2AVG0_KAZAF</name>